<dbReference type="SUPFAM" id="SSF52540">
    <property type="entry name" value="P-loop containing nucleoside triphosphate hydrolases"/>
    <property type="match status" value="1"/>
</dbReference>
<feature type="region of interest" description="Disordered" evidence="1">
    <location>
        <begin position="563"/>
        <end position="646"/>
    </location>
</feature>
<dbReference type="EMBL" id="FMCW01000007">
    <property type="protein sequence ID" value="SCE79786.1"/>
    <property type="molecule type" value="Genomic_DNA"/>
</dbReference>
<dbReference type="Gene3D" id="3.40.50.300">
    <property type="entry name" value="P-loop containing nucleotide triphosphate hydrolases"/>
    <property type="match status" value="1"/>
</dbReference>
<evidence type="ECO:0000313" key="3">
    <source>
        <dbReference type="EMBL" id="SCE79786.1"/>
    </source>
</evidence>
<name>A0A1C4V7E3_9ACTN</name>
<evidence type="ECO:0000313" key="4">
    <source>
        <dbReference type="Proteomes" id="UP000199375"/>
    </source>
</evidence>
<keyword evidence="2" id="KW-0812">Transmembrane</keyword>
<proteinExistence type="predicted"/>
<accession>A0A1C4V7E3</accession>
<evidence type="ECO:0000256" key="2">
    <source>
        <dbReference type="SAM" id="Phobius"/>
    </source>
</evidence>
<dbReference type="InterPro" id="IPR027417">
    <property type="entry name" value="P-loop_NTPase"/>
</dbReference>
<dbReference type="AlphaFoldDB" id="A0A1C4V7E3"/>
<organism evidence="3 4">
    <name type="scientific">Micromonospora haikouensis</name>
    <dbReference type="NCBI Taxonomy" id="686309"/>
    <lineage>
        <taxon>Bacteria</taxon>
        <taxon>Bacillati</taxon>
        <taxon>Actinomycetota</taxon>
        <taxon>Actinomycetes</taxon>
        <taxon>Micromonosporales</taxon>
        <taxon>Micromonosporaceae</taxon>
        <taxon>Micromonospora</taxon>
    </lineage>
</organism>
<evidence type="ECO:0008006" key="5">
    <source>
        <dbReference type="Google" id="ProtNLM"/>
    </source>
</evidence>
<reference evidence="3 4" key="1">
    <citation type="submission" date="2016-06" db="EMBL/GenBank/DDBJ databases">
        <authorList>
            <person name="Kjaerup R.B."/>
            <person name="Dalgaard T.S."/>
            <person name="Juul-Madsen H.R."/>
        </authorList>
    </citation>
    <scope>NUCLEOTIDE SEQUENCE [LARGE SCALE GENOMIC DNA]</scope>
    <source>
        <strain evidence="3 4">DSM 45626</strain>
    </source>
</reference>
<protein>
    <recommendedName>
        <fullName evidence="5">NACHT domain-containing protein</fullName>
    </recommendedName>
</protein>
<sequence>MVCTITQLIEPLFHLFAHHIFGWTGLGRYVPGWWNFCRASGQPGDTADPARAACTSITGFLSPVSSIALTLFVFYLFTRFHVRRWYRRRAETRPYELVQTANDDIDQVVGRRELCEVLIERIRDDRVRCPTIIVGGVGSGKTATLVALTRQLARRGILPIPIRLHDAQDKNHLDFEQMARDRFLQEINARLYSDSQGARLWRMLRWGNRLAVLADGLEETTKADKSRSGESVIRAAIEKAADDHLPLVIASRPYDPLRGMPAIIVAVESLGEGAALDYALTSKDRSHPAAWAPVIDMVLAADVTESPLFLRIIRDLNQQGRLRYRTGYQSDPDVVSRPVDRYAARWELLSAWRDALLDGYLREDFARDRREREDTLLVISAFACAGFLRDSLQVTYDDLTDHGHWADPKSRNRPLFDLLSRKLTGEWDLRERDTLAHAATEGSQLGLVDAQSDGIRFQHGDIQAYLGGRLLADPELRSWLLPLLVTGSPSREGLTAMRLLSRCLEHDRSTHKPLLTRPSALRAVWSNTRSRTDDAADMVQRLWQEAPPPPQAQPLLATGVLRRSPGDRHECLPAPALPTGQGTGPQMAAVSARRPRPPARRGQAGGGAAHRGGSPAGDRPTQTLGDRPTSPITRAALRGPLRAGRRGTIVPSAVGCSPGAGARRSGCQCFPAPV</sequence>
<gene>
    <name evidence="3" type="ORF">GA0070558_10774</name>
</gene>
<dbReference type="Proteomes" id="UP000199375">
    <property type="component" value="Unassembled WGS sequence"/>
</dbReference>
<evidence type="ECO:0000256" key="1">
    <source>
        <dbReference type="SAM" id="MobiDB-lite"/>
    </source>
</evidence>
<feature type="transmembrane region" description="Helical" evidence="2">
    <location>
        <begin position="57"/>
        <end position="78"/>
    </location>
</feature>
<keyword evidence="2" id="KW-1133">Transmembrane helix</keyword>
<keyword evidence="2" id="KW-0472">Membrane</keyword>